<dbReference type="GO" id="GO:0005544">
    <property type="term" value="F:calcium-dependent phospholipid binding"/>
    <property type="evidence" value="ECO:0007669"/>
    <property type="project" value="InterPro"/>
</dbReference>
<evidence type="ECO:0000256" key="1">
    <source>
        <dbReference type="ARBA" id="ARBA00007831"/>
    </source>
</evidence>
<reference evidence="11" key="1">
    <citation type="submission" date="2021-09" db="EMBL/GenBank/DDBJ databases">
        <authorList>
            <consortium name="Pathogen Informatics"/>
        </authorList>
    </citation>
    <scope>NUCLEOTIDE SEQUENCE</scope>
</reference>
<dbReference type="Proteomes" id="UP000746747">
    <property type="component" value="Unassembled WGS sequence"/>
</dbReference>
<dbReference type="PRINTS" id="PR00196">
    <property type="entry name" value="ANNEXIN"/>
</dbReference>
<proteinExistence type="inferred from homology"/>
<keyword evidence="6" id="KW-0418">Kinase</keyword>
<dbReference type="InterPro" id="IPR011009">
    <property type="entry name" value="Kinase-like_dom_sf"/>
</dbReference>
<accession>A0A8J2LN74</accession>
<dbReference type="PROSITE" id="PS50011">
    <property type="entry name" value="PROTEIN_KINASE_DOM"/>
    <property type="match status" value="1"/>
</dbReference>
<dbReference type="Gene3D" id="1.10.510.10">
    <property type="entry name" value="Transferase(Phosphotransferase) domain 1"/>
    <property type="match status" value="1"/>
</dbReference>
<dbReference type="Gene3D" id="1.10.220.10">
    <property type="entry name" value="Annexin"/>
    <property type="match status" value="3"/>
</dbReference>
<gene>
    <name evidence="11" type="ORF">CJOHNSTONI_LOCUS1639</name>
</gene>
<keyword evidence="2" id="KW-0723">Serine/threonine-protein kinase</keyword>
<dbReference type="InterPro" id="IPR000719">
    <property type="entry name" value="Prot_kinase_dom"/>
</dbReference>
<dbReference type="GO" id="GO:0005524">
    <property type="term" value="F:ATP binding"/>
    <property type="evidence" value="ECO:0007669"/>
    <property type="project" value="UniProtKB-KW"/>
</dbReference>
<keyword evidence="4" id="KW-0677">Repeat</keyword>
<evidence type="ECO:0000256" key="7">
    <source>
        <dbReference type="ARBA" id="ARBA00022840"/>
    </source>
</evidence>
<dbReference type="FunFam" id="3.30.200.20:FF:000358">
    <property type="entry name" value="Tau tubulin kinase 2b"/>
    <property type="match status" value="1"/>
</dbReference>
<dbReference type="PANTHER" id="PTHR11909">
    <property type="entry name" value="CASEIN KINASE-RELATED"/>
    <property type="match status" value="1"/>
</dbReference>
<dbReference type="SMART" id="SM00335">
    <property type="entry name" value="ANX"/>
    <property type="match status" value="3"/>
</dbReference>
<keyword evidence="5" id="KW-0547">Nucleotide-binding</keyword>
<keyword evidence="7" id="KW-0067">ATP-binding</keyword>
<keyword evidence="12" id="KW-1185">Reference proteome</keyword>
<dbReference type="InterPro" id="IPR001464">
    <property type="entry name" value="Annexin"/>
</dbReference>
<comment type="caution">
    <text evidence="11">The sequence shown here is derived from an EMBL/GenBank/DDBJ whole genome shotgun (WGS) entry which is preliminary data.</text>
</comment>
<evidence type="ECO:0000256" key="8">
    <source>
        <dbReference type="ARBA" id="ARBA00023216"/>
    </source>
</evidence>
<dbReference type="InterPro" id="IPR050235">
    <property type="entry name" value="CK1_Ser-Thr_kinase"/>
</dbReference>
<dbReference type="PROSITE" id="PS51897">
    <property type="entry name" value="ANNEXIN_2"/>
    <property type="match status" value="2"/>
</dbReference>
<keyword evidence="3" id="KW-0808">Transferase</keyword>
<keyword evidence="8" id="KW-0041">Annexin</keyword>
<feature type="domain" description="Protein kinase" evidence="10">
    <location>
        <begin position="468"/>
        <end position="732"/>
    </location>
</feature>
<dbReference type="GO" id="GO:0015630">
    <property type="term" value="C:microtubule cytoskeleton"/>
    <property type="evidence" value="ECO:0007669"/>
    <property type="project" value="UniProtKB-ARBA"/>
</dbReference>
<evidence type="ECO:0000313" key="12">
    <source>
        <dbReference type="Proteomes" id="UP000746747"/>
    </source>
</evidence>
<name>A0A8J2LN74_9BILA</name>
<dbReference type="SUPFAM" id="SSF56112">
    <property type="entry name" value="Protein kinase-like (PK-like)"/>
    <property type="match status" value="1"/>
</dbReference>
<dbReference type="SMART" id="SM00220">
    <property type="entry name" value="S_TKc"/>
    <property type="match status" value="1"/>
</dbReference>
<dbReference type="OrthoDB" id="5979581at2759"/>
<evidence type="ECO:0000256" key="5">
    <source>
        <dbReference type="ARBA" id="ARBA00022741"/>
    </source>
</evidence>
<dbReference type="AlphaFoldDB" id="A0A8J2LN74"/>
<dbReference type="EMBL" id="CAKAEH010000511">
    <property type="protein sequence ID" value="CAG9531222.1"/>
    <property type="molecule type" value="Genomic_DNA"/>
</dbReference>
<evidence type="ECO:0000256" key="4">
    <source>
        <dbReference type="ARBA" id="ARBA00022737"/>
    </source>
</evidence>
<evidence type="ECO:0000256" key="2">
    <source>
        <dbReference type="ARBA" id="ARBA00022527"/>
    </source>
</evidence>
<evidence type="ECO:0000256" key="9">
    <source>
        <dbReference type="ARBA" id="ARBA00061588"/>
    </source>
</evidence>
<dbReference type="SUPFAM" id="SSF47874">
    <property type="entry name" value="Annexin"/>
    <property type="match status" value="1"/>
</dbReference>
<comment type="similarity">
    <text evidence="1">Belongs to the annexin family.</text>
</comment>
<evidence type="ECO:0000313" key="11">
    <source>
        <dbReference type="EMBL" id="CAG9531222.1"/>
    </source>
</evidence>
<evidence type="ECO:0000256" key="3">
    <source>
        <dbReference type="ARBA" id="ARBA00022679"/>
    </source>
</evidence>
<dbReference type="InterPro" id="IPR037104">
    <property type="entry name" value="Annexin_sf"/>
</dbReference>
<dbReference type="Pfam" id="PF00191">
    <property type="entry name" value="Annexin"/>
    <property type="match status" value="3"/>
</dbReference>
<organism evidence="11 12">
    <name type="scientific">Cercopithifilaria johnstoni</name>
    <dbReference type="NCBI Taxonomy" id="2874296"/>
    <lineage>
        <taxon>Eukaryota</taxon>
        <taxon>Metazoa</taxon>
        <taxon>Ecdysozoa</taxon>
        <taxon>Nematoda</taxon>
        <taxon>Chromadorea</taxon>
        <taxon>Rhabditida</taxon>
        <taxon>Spirurina</taxon>
        <taxon>Spiruromorpha</taxon>
        <taxon>Filarioidea</taxon>
        <taxon>Onchocercidae</taxon>
        <taxon>Cercopithifilaria</taxon>
    </lineage>
</organism>
<dbReference type="Pfam" id="PF00069">
    <property type="entry name" value="Pkinase"/>
    <property type="match status" value="1"/>
</dbReference>
<dbReference type="GO" id="GO:0005509">
    <property type="term" value="F:calcium ion binding"/>
    <property type="evidence" value="ECO:0007669"/>
    <property type="project" value="InterPro"/>
</dbReference>
<comment type="similarity">
    <text evidence="9">Belongs to the protein kinase superfamily. CK1 Ser/Thr protein kinase family.</text>
</comment>
<protein>
    <recommendedName>
        <fullName evidence="10">Protein kinase domain-containing protein</fullName>
    </recommendedName>
</protein>
<dbReference type="InterPro" id="IPR018502">
    <property type="entry name" value="Annexin_repeat"/>
</dbReference>
<sequence>MIVLRITNDTVAKGDTNDSVANFYFLEFRQLNQIMSFAEETSNKQRIFSSSSTSLSSLTDNASTDDSVKMVSKFSISKGIPNIPDNYDMKINDEMDEEEIEEDEEYNNDDKMKNNDQSIGQRKSLFMPLLYEMNLNKNKNIHGTVIGPSNENFNLVKASEKLRQALSGFDTNEKTIIEVTVGHNNFQRQQIMSTYEYLYSKILMDDVRDELGGFFLDTISSLFIPTHFYLANLLHQSLNNYKLNCAIAVEIACTRTTMQMKAIRNAYRIAFRNTLECDIAIKIEGIFGVMLQLLLCSPRNEQISENDMLIEKHVDLIIKDSDGIEEISHNVVLFEKLFIGHSWRHIAAVIDKIDTKLGGNGYFRTQIIYNRNIPSDIKNMLHTIVKISHNTQWYFAEKLYNALCSSKPDHETIIRIIVSRSEIDLLDICYEYRKHYRHSLIVDIRKICRVTIKGPQQLEKGLIVGKRWRIISKLGEGGCGAVYKVEDIQTFAKAALKAESNFVEGGSILKLEVQILKRLEGRKYVIQLFQSAKKETYSYMVMTLLGRSLNQLFKQCPVCTVSTQVRVGINILHGLKQLHEVGYIHRDVKPANLAIGRRGQAIHIIHILDFGLSREYVIRNNGSVKLRMPRTNTLFRGTIRYCSANTHTRNEQGRPDDLWSMVYVLVEMRGSLPWDSIRGKDEIGRVKFQTLDTTLCSNSPKELLDITSHLRTLDYYTRPNYAYIYERLYKVMQKCNYKFSDPYDWEEPAFTTMSSIRKGLTYVSRSLTRVRPHTPASADIISETRSTKSEMTSAATSEVTNEDFFTQADFESNETGF</sequence>
<evidence type="ECO:0000256" key="6">
    <source>
        <dbReference type="ARBA" id="ARBA00022777"/>
    </source>
</evidence>
<evidence type="ECO:0000259" key="10">
    <source>
        <dbReference type="PROSITE" id="PS50011"/>
    </source>
</evidence>
<dbReference type="GO" id="GO:0004674">
    <property type="term" value="F:protein serine/threonine kinase activity"/>
    <property type="evidence" value="ECO:0007669"/>
    <property type="project" value="UniProtKB-KW"/>
</dbReference>